<keyword evidence="5" id="KW-0812">Transmembrane</keyword>
<accession>A0A506U714</accession>
<comment type="subcellular location">
    <subcellularLocation>
        <location evidence="1">Cell membrane</location>
        <topology evidence="1">Multi-pass membrane protein</topology>
    </subcellularLocation>
</comment>
<evidence type="ECO:0000256" key="9">
    <source>
        <dbReference type="ARBA" id="ARBA00034290"/>
    </source>
</evidence>
<evidence type="ECO:0000313" key="12">
    <source>
        <dbReference type="Proteomes" id="UP000318801"/>
    </source>
</evidence>
<evidence type="ECO:0000256" key="1">
    <source>
        <dbReference type="ARBA" id="ARBA00004651"/>
    </source>
</evidence>
<dbReference type="Pfam" id="PF12792">
    <property type="entry name" value="CSS-motif"/>
    <property type="match status" value="1"/>
</dbReference>
<comment type="caution">
    <text evidence="11">The sequence shown here is derived from an EMBL/GenBank/DDBJ whole genome shotgun (WGS) entry which is preliminary data.</text>
</comment>
<keyword evidence="6" id="KW-0378">Hydrolase</keyword>
<dbReference type="InterPro" id="IPR024744">
    <property type="entry name" value="CSS-motif_dom"/>
</dbReference>
<keyword evidence="12" id="KW-1185">Reference proteome</keyword>
<dbReference type="AlphaFoldDB" id="A0A506U714"/>
<evidence type="ECO:0000256" key="2">
    <source>
        <dbReference type="ARBA" id="ARBA00012282"/>
    </source>
</evidence>
<evidence type="ECO:0000256" key="6">
    <source>
        <dbReference type="ARBA" id="ARBA00022801"/>
    </source>
</evidence>
<dbReference type="Gene3D" id="3.20.20.450">
    <property type="entry name" value="EAL domain"/>
    <property type="match status" value="1"/>
</dbReference>
<evidence type="ECO:0000256" key="7">
    <source>
        <dbReference type="ARBA" id="ARBA00022989"/>
    </source>
</evidence>
<dbReference type="GO" id="GO:0071111">
    <property type="term" value="F:cyclic-guanylate-specific phosphodiesterase activity"/>
    <property type="evidence" value="ECO:0007669"/>
    <property type="project" value="UniProtKB-EC"/>
</dbReference>
<proteinExistence type="predicted"/>
<dbReference type="GO" id="GO:0005886">
    <property type="term" value="C:plasma membrane"/>
    <property type="evidence" value="ECO:0007669"/>
    <property type="project" value="UniProtKB-SubCell"/>
</dbReference>
<dbReference type="CDD" id="cd01948">
    <property type="entry name" value="EAL"/>
    <property type="match status" value="1"/>
</dbReference>
<protein>
    <recommendedName>
        <fullName evidence="2">cyclic-guanylate-specific phosphodiesterase</fullName>
        <ecNumber evidence="2">3.1.4.52</ecNumber>
    </recommendedName>
</protein>
<dbReference type="EMBL" id="VHLG01000011">
    <property type="protein sequence ID" value="TPW28864.1"/>
    <property type="molecule type" value="Genomic_DNA"/>
</dbReference>
<evidence type="ECO:0000256" key="4">
    <source>
        <dbReference type="ARBA" id="ARBA00022636"/>
    </source>
</evidence>
<dbReference type="SUPFAM" id="SSF141868">
    <property type="entry name" value="EAL domain-like"/>
    <property type="match status" value="1"/>
</dbReference>
<evidence type="ECO:0000313" key="11">
    <source>
        <dbReference type="EMBL" id="TPW28864.1"/>
    </source>
</evidence>
<evidence type="ECO:0000256" key="8">
    <source>
        <dbReference type="ARBA" id="ARBA00023136"/>
    </source>
</evidence>
<dbReference type="RefSeq" id="WP_141150062.1">
    <property type="nucleotide sequence ID" value="NZ_VHLG01000011.1"/>
</dbReference>
<dbReference type="PANTHER" id="PTHR33121:SF79">
    <property type="entry name" value="CYCLIC DI-GMP PHOSPHODIESTERASE PDED-RELATED"/>
    <property type="match status" value="1"/>
</dbReference>
<evidence type="ECO:0000256" key="3">
    <source>
        <dbReference type="ARBA" id="ARBA00022475"/>
    </source>
</evidence>
<reference evidence="11 12" key="1">
    <citation type="submission" date="2019-06" db="EMBL/GenBank/DDBJ databases">
        <authorList>
            <person name="Li M."/>
        </authorList>
    </citation>
    <scope>NUCLEOTIDE SEQUENCE [LARGE SCALE GENOMIC DNA]</scope>
    <source>
        <strain evidence="11 12">BGMRC2036</strain>
    </source>
</reference>
<sequence length="515" mass="56698">MTLFWRYRLLIGACALGGAILFLCAFALSQIYAAETTVRHYGSFVLRQAYSVGKESSDTLTLLNQKTGEICSDADLTALRKVAFAAEYLKDVGRVSAGRLVCTAIWGRLNEPALLPPPDHIAAETHTALWREKAGILPGGLAVDIAAFEDSAVITAPNAFNAVSDLPAGLGIVVLTRDGSHIFRRFGETKDMGADLAINPGLVNLDRNRFFYSCSPLDICVVARLRLEGFYGAATSKSLGVALAGILTGAWLGLVIAYVDNGRSSIEKRLKRAIREDRLAVLFQPILHHQAKRLVGAEALVRLVDVDGRLISPFHFIELAETLGLSYQITQSVTKKALTEMKPYLQADRRLYVSINVTADDFLQPDFLDFMQKQAARHSVLPEQIALELTERSTASHEHLARRMQEVRQAGFQIFIDDFGTGYSSLSYIANLPISGIKVDQSLVQMATRTDIGMSVVDKIFELAHTLDVKLICEGVERQDEANRLSAAHPELIIQGWLYGKPMPIEKLKAYIHQA</sequence>
<dbReference type="Proteomes" id="UP000318801">
    <property type="component" value="Unassembled WGS sequence"/>
</dbReference>
<keyword evidence="7" id="KW-1133">Transmembrane helix</keyword>
<gene>
    <name evidence="11" type="ORF">FJU08_16180</name>
</gene>
<dbReference type="PANTHER" id="PTHR33121">
    <property type="entry name" value="CYCLIC DI-GMP PHOSPHODIESTERASE PDEF"/>
    <property type="match status" value="1"/>
</dbReference>
<dbReference type="SMART" id="SM00052">
    <property type="entry name" value="EAL"/>
    <property type="match status" value="1"/>
</dbReference>
<keyword evidence="8" id="KW-0472">Membrane</keyword>
<dbReference type="OrthoDB" id="9814202at2"/>
<keyword evidence="3" id="KW-1003">Cell membrane</keyword>
<comment type="catalytic activity">
    <reaction evidence="9">
        <text>3',3'-c-di-GMP + H2O = 5'-phosphoguanylyl(3'-&gt;5')guanosine + H(+)</text>
        <dbReference type="Rhea" id="RHEA:24902"/>
        <dbReference type="ChEBI" id="CHEBI:15377"/>
        <dbReference type="ChEBI" id="CHEBI:15378"/>
        <dbReference type="ChEBI" id="CHEBI:58754"/>
        <dbReference type="ChEBI" id="CHEBI:58805"/>
        <dbReference type="EC" id="3.1.4.52"/>
    </reaction>
</comment>
<dbReference type="Pfam" id="PF00563">
    <property type="entry name" value="EAL"/>
    <property type="match status" value="1"/>
</dbReference>
<evidence type="ECO:0000259" key="10">
    <source>
        <dbReference type="PROSITE" id="PS50883"/>
    </source>
</evidence>
<evidence type="ECO:0000256" key="5">
    <source>
        <dbReference type="ARBA" id="ARBA00022692"/>
    </source>
</evidence>
<dbReference type="InterPro" id="IPR001633">
    <property type="entry name" value="EAL_dom"/>
</dbReference>
<feature type="domain" description="EAL" evidence="10">
    <location>
        <begin position="263"/>
        <end position="515"/>
    </location>
</feature>
<name>A0A506U714_9HYPH</name>
<dbReference type="PROSITE" id="PS50883">
    <property type="entry name" value="EAL"/>
    <property type="match status" value="1"/>
</dbReference>
<organism evidence="11 12">
    <name type="scientific">Martelella alba</name>
    <dbReference type="NCBI Taxonomy" id="2590451"/>
    <lineage>
        <taxon>Bacteria</taxon>
        <taxon>Pseudomonadati</taxon>
        <taxon>Pseudomonadota</taxon>
        <taxon>Alphaproteobacteria</taxon>
        <taxon>Hyphomicrobiales</taxon>
        <taxon>Aurantimonadaceae</taxon>
        <taxon>Martelella</taxon>
    </lineage>
</organism>
<dbReference type="InterPro" id="IPR035919">
    <property type="entry name" value="EAL_sf"/>
</dbReference>
<dbReference type="EC" id="3.1.4.52" evidence="2"/>
<dbReference type="InterPro" id="IPR050706">
    <property type="entry name" value="Cyclic-di-GMP_PDE-like"/>
</dbReference>
<keyword evidence="4" id="KW-0973">c-di-GMP</keyword>